<gene>
    <name evidence="2" type="ORF">GS597_02035</name>
</gene>
<dbReference type="EMBL" id="WVIC01000003">
    <property type="protein sequence ID" value="NCJ05312.1"/>
    <property type="molecule type" value="Genomic_DNA"/>
</dbReference>
<feature type="domain" description="Cyclic nucleotide-binding" evidence="1">
    <location>
        <begin position="24"/>
        <end position="152"/>
    </location>
</feature>
<dbReference type="PROSITE" id="PS50042">
    <property type="entry name" value="CNMP_BINDING_3"/>
    <property type="match status" value="1"/>
</dbReference>
<dbReference type="AlphaFoldDB" id="A0A8K1ZWR9"/>
<sequence>MAKVKSSEQQATDSLVPLAKQNYILRGLDAREIDDILADLPLASEKLYSNRPVFTSFRPGLSLEFLYLIVSGGPVVVRSSPLDRIIALHYPGGCFGMGNLPISFAPISRAFPSLVEAYKTTDVIKVPVETIQRLYTESPMFRDRYNLFFELREKFQYHLLNCSTYPPQAVATILRALIYQERALGNQPNDQGIYHFDLPVDIIARVSQLNHRTVEQVLKGLKQERLIAAPPADDSSGDLIQILSPEGLKEVYSSTRDKVSWWPLR</sequence>
<name>A0A8K1ZWR9_9CYAN</name>
<organism evidence="2 3">
    <name type="scientific">Petrachloros mirabilis ULC683</name>
    <dbReference type="NCBI Taxonomy" id="2781853"/>
    <lineage>
        <taxon>Bacteria</taxon>
        <taxon>Bacillati</taxon>
        <taxon>Cyanobacteriota</taxon>
        <taxon>Cyanophyceae</taxon>
        <taxon>Synechococcales</taxon>
        <taxon>Petrachlorosaceae</taxon>
        <taxon>Petrachloros</taxon>
        <taxon>Petrachloros mirabilis</taxon>
    </lineage>
</organism>
<dbReference type="InterPro" id="IPR014710">
    <property type="entry name" value="RmlC-like_jellyroll"/>
</dbReference>
<dbReference type="SUPFAM" id="SSF51206">
    <property type="entry name" value="cAMP-binding domain-like"/>
    <property type="match status" value="1"/>
</dbReference>
<dbReference type="RefSeq" id="WP_161823794.1">
    <property type="nucleotide sequence ID" value="NZ_WVIC01000003.1"/>
</dbReference>
<evidence type="ECO:0000313" key="3">
    <source>
        <dbReference type="Proteomes" id="UP000607397"/>
    </source>
</evidence>
<dbReference type="InterPro" id="IPR000595">
    <property type="entry name" value="cNMP-bd_dom"/>
</dbReference>
<evidence type="ECO:0000313" key="2">
    <source>
        <dbReference type="EMBL" id="NCJ05312.1"/>
    </source>
</evidence>
<proteinExistence type="predicted"/>
<comment type="caution">
    <text evidence="2">The sequence shown here is derived from an EMBL/GenBank/DDBJ whole genome shotgun (WGS) entry which is preliminary data.</text>
</comment>
<protein>
    <submittedName>
        <fullName evidence="2">Crp/Fnr family transcriptional regulator</fullName>
    </submittedName>
</protein>
<dbReference type="Gene3D" id="2.60.120.10">
    <property type="entry name" value="Jelly Rolls"/>
    <property type="match status" value="1"/>
</dbReference>
<dbReference type="Proteomes" id="UP000607397">
    <property type="component" value="Unassembled WGS sequence"/>
</dbReference>
<accession>A0A8K1ZWR9</accession>
<dbReference type="InterPro" id="IPR018490">
    <property type="entry name" value="cNMP-bd_dom_sf"/>
</dbReference>
<reference evidence="2" key="1">
    <citation type="submission" date="2019-12" db="EMBL/GenBank/DDBJ databases">
        <title>High-Quality draft genome sequences of three cyanobacteria isolated from the limestone walls of the Old Cathedral of Coimbra.</title>
        <authorList>
            <person name="Tiago I."/>
            <person name="Soares F."/>
            <person name="Portugal A."/>
        </authorList>
    </citation>
    <scope>NUCLEOTIDE SEQUENCE [LARGE SCALE GENOMIC DNA]</scope>
    <source>
        <strain evidence="2">C</strain>
    </source>
</reference>
<evidence type="ECO:0000259" key="1">
    <source>
        <dbReference type="PROSITE" id="PS50042"/>
    </source>
</evidence>
<keyword evidence="3" id="KW-1185">Reference proteome</keyword>